<proteinExistence type="predicted"/>
<feature type="domain" description="Bacterial bifunctional deaminase-reductase C-terminal" evidence="1">
    <location>
        <begin position="3"/>
        <end position="57"/>
    </location>
</feature>
<dbReference type="Gene3D" id="3.40.430.10">
    <property type="entry name" value="Dihydrofolate Reductase, subunit A"/>
    <property type="match status" value="1"/>
</dbReference>
<dbReference type="InterPro" id="IPR024072">
    <property type="entry name" value="DHFR-like_dom_sf"/>
</dbReference>
<dbReference type="EMBL" id="JBHFGJ010000003">
    <property type="protein sequence ID" value="MFB2652546.1"/>
    <property type="molecule type" value="Genomic_DNA"/>
</dbReference>
<evidence type="ECO:0000313" key="3">
    <source>
        <dbReference type="Proteomes" id="UP001576726"/>
    </source>
</evidence>
<dbReference type="Pfam" id="PF01872">
    <property type="entry name" value="RibD_C"/>
    <property type="match status" value="1"/>
</dbReference>
<accession>A0ABV4VTY7</accession>
<dbReference type="Proteomes" id="UP001576726">
    <property type="component" value="Unassembled WGS sequence"/>
</dbReference>
<reference evidence="2 3" key="1">
    <citation type="submission" date="2024-09" db="EMBL/GenBank/DDBJ databases">
        <authorList>
            <person name="Zhang Y."/>
        </authorList>
    </citation>
    <scope>NUCLEOTIDE SEQUENCE [LARGE SCALE GENOMIC DNA]</scope>
    <source>
        <strain evidence="2 3">SH314</strain>
    </source>
</reference>
<evidence type="ECO:0000259" key="1">
    <source>
        <dbReference type="Pfam" id="PF01872"/>
    </source>
</evidence>
<sequence length="67" mass="7356">MDGGQTIQGFLAAGLIQELTLTRIPTLLGCDIPLFGGLAHAIQLEALHTQQYDNGYVQTRYRIQAKI</sequence>
<dbReference type="SUPFAM" id="SSF53597">
    <property type="entry name" value="Dihydrofolate reductase-like"/>
    <property type="match status" value="1"/>
</dbReference>
<comment type="caution">
    <text evidence="2">The sequence shown here is derived from an EMBL/GenBank/DDBJ whole genome shotgun (WGS) entry which is preliminary data.</text>
</comment>
<evidence type="ECO:0000313" key="2">
    <source>
        <dbReference type="EMBL" id="MFB2652546.1"/>
    </source>
</evidence>
<dbReference type="InterPro" id="IPR002734">
    <property type="entry name" value="RibDG_C"/>
</dbReference>
<dbReference type="RefSeq" id="WP_374919108.1">
    <property type="nucleotide sequence ID" value="NZ_JBHFGJ010000003.1"/>
</dbReference>
<organism evidence="2 3">
    <name type="scientific">Shewanella seohaensis</name>
    <dbReference type="NCBI Taxonomy" id="755175"/>
    <lineage>
        <taxon>Bacteria</taxon>
        <taxon>Pseudomonadati</taxon>
        <taxon>Pseudomonadota</taxon>
        <taxon>Gammaproteobacteria</taxon>
        <taxon>Alteromonadales</taxon>
        <taxon>Shewanellaceae</taxon>
        <taxon>Shewanella</taxon>
    </lineage>
</organism>
<name>A0ABV4VTY7_9GAMM</name>
<protein>
    <submittedName>
        <fullName evidence="2">Dihydrofolate reductase family protein</fullName>
    </submittedName>
</protein>
<keyword evidence="3" id="KW-1185">Reference proteome</keyword>
<gene>
    <name evidence="2" type="ORF">ACE02L_07335</name>
</gene>